<reference evidence="5" key="1">
    <citation type="submission" date="2016-10" db="EMBL/GenBank/DDBJ databases">
        <authorList>
            <person name="Varghese N."/>
            <person name="Submissions S."/>
        </authorList>
    </citation>
    <scope>NUCLEOTIDE SEQUENCE [LARGE SCALE GENOMIC DNA]</scope>
    <source>
        <strain evidence="5">CGMCC 1.1761</strain>
    </source>
</reference>
<proteinExistence type="predicted"/>
<feature type="chain" id="PRO_5011757745" evidence="2">
    <location>
        <begin position="24"/>
        <end position="203"/>
    </location>
</feature>
<dbReference type="PANTHER" id="PTHR36505">
    <property type="entry name" value="BLR1072 PROTEIN"/>
    <property type="match status" value="1"/>
</dbReference>
<keyword evidence="5" id="KW-1185">Reference proteome</keyword>
<dbReference type="InterPro" id="IPR027275">
    <property type="entry name" value="PRC-brl_dom"/>
</dbReference>
<protein>
    <submittedName>
        <fullName evidence="4">Sporulation protein YlmC, PRC-barrel domain family</fullName>
    </submittedName>
</protein>
<dbReference type="Pfam" id="PF05239">
    <property type="entry name" value="PRC"/>
    <property type="match status" value="1"/>
</dbReference>
<feature type="domain" description="PRC-barrel" evidence="3">
    <location>
        <begin position="95"/>
        <end position="169"/>
    </location>
</feature>
<dbReference type="InterPro" id="IPR011033">
    <property type="entry name" value="PRC_barrel-like_sf"/>
</dbReference>
<evidence type="ECO:0000256" key="2">
    <source>
        <dbReference type="SAM" id="SignalP"/>
    </source>
</evidence>
<dbReference type="PANTHER" id="PTHR36505:SF1">
    <property type="entry name" value="BLR1072 PROTEIN"/>
    <property type="match status" value="1"/>
</dbReference>
<dbReference type="SUPFAM" id="SSF50346">
    <property type="entry name" value="PRC-barrel domain"/>
    <property type="match status" value="1"/>
</dbReference>
<organism evidence="4 5">
    <name type="scientific">Ancylobacter rudongensis</name>
    <dbReference type="NCBI Taxonomy" id="177413"/>
    <lineage>
        <taxon>Bacteria</taxon>
        <taxon>Pseudomonadati</taxon>
        <taxon>Pseudomonadota</taxon>
        <taxon>Alphaproteobacteria</taxon>
        <taxon>Hyphomicrobiales</taxon>
        <taxon>Xanthobacteraceae</taxon>
        <taxon>Ancylobacter</taxon>
    </lineage>
</organism>
<feature type="compositionally biased region" description="Low complexity" evidence="1">
    <location>
        <begin position="188"/>
        <end position="203"/>
    </location>
</feature>
<evidence type="ECO:0000313" key="5">
    <source>
        <dbReference type="Proteomes" id="UP000198889"/>
    </source>
</evidence>
<dbReference type="Proteomes" id="UP000198889">
    <property type="component" value="Unassembled WGS sequence"/>
</dbReference>
<keyword evidence="2" id="KW-0732">Signal</keyword>
<gene>
    <name evidence="4" type="ORF">SAMN05660859_1940</name>
</gene>
<evidence type="ECO:0000256" key="1">
    <source>
        <dbReference type="SAM" id="MobiDB-lite"/>
    </source>
</evidence>
<feature type="region of interest" description="Disordered" evidence="1">
    <location>
        <begin position="23"/>
        <end position="88"/>
    </location>
</feature>
<dbReference type="RefSeq" id="WP_091438427.1">
    <property type="nucleotide sequence ID" value="NZ_FMTP01000002.1"/>
</dbReference>
<sequence length="203" mass="20082">MTSKLATLTAAAALALAPAVAFAQSPAPQTTTPPAASPVQPDAGNPQAPAAEMPATTPTPGTAGSTDSMAPASSAMGNPAKPKFVSAQSSGQWLGSDLNGSEVVTSNDEDLGSISDVLVERDGRIVAVVIDVGGFLGLGAKPVAVSFDSLTATPTDDGDKIVVTLTKEELNAAPEFKSLEQVRSDANTGTTGTATGTTGATTN</sequence>
<dbReference type="Gene3D" id="2.30.30.240">
    <property type="entry name" value="PRC-barrel domain"/>
    <property type="match status" value="1"/>
</dbReference>
<feature type="region of interest" description="Disordered" evidence="1">
    <location>
        <begin position="181"/>
        <end position="203"/>
    </location>
</feature>
<feature type="compositionally biased region" description="Low complexity" evidence="1">
    <location>
        <begin position="23"/>
        <end position="66"/>
    </location>
</feature>
<dbReference type="AlphaFoldDB" id="A0A1G4RUC6"/>
<name>A0A1G4RUC6_9HYPH</name>
<evidence type="ECO:0000313" key="4">
    <source>
        <dbReference type="EMBL" id="SCW60430.1"/>
    </source>
</evidence>
<accession>A0A1G4RUC6</accession>
<evidence type="ECO:0000259" key="3">
    <source>
        <dbReference type="Pfam" id="PF05239"/>
    </source>
</evidence>
<dbReference type="STRING" id="177413.SAMN05660859_1940"/>
<feature type="signal peptide" evidence="2">
    <location>
        <begin position="1"/>
        <end position="23"/>
    </location>
</feature>
<dbReference type="EMBL" id="FMTP01000002">
    <property type="protein sequence ID" value="SCW60430.1"/>
    <property type="molecule type" value="Genomic_DNA"/>
</dbReference>